<protein>
    <submittedName>
        <fullName evidence="1">Uncharacterized protein</fullName>
    </submittedName>
</protein>
<evidence type="ECO:0000313" key="1">
    <source>
        <dbReference type="EnsemblPlants" id="TuG1812G0200003578.01.T01.cds401134"/>
    </source>
</evidence>
<dbReference type="EnsemblPlants" id="TuG1812G0200003578.01.T01">
    <property type="protein sequence ID" value="TuG1812G0200003578.01.T01.cds401134"/>
    <property type="gene ID" value="TuG1812G0200003578.01"/>
</dbReference>
<keyword evidence="2" id="KW-1185">Reference proteome</keyword>
<sequence>MGLLSDELYEVIHHLTKNTNSSSSRNYSGSTVLKQRTVYTVEVFMSCIALRMQRNFIHSLPRRTAEEITVIHPMRYVPSPSKLLTM</sequence>
<name>A0A8R7TJ60_TRIUA</name>
<dbReference type="Gramene" id="TuG1812G0200003578.01.T01">
    <property type="protein sequence ID" value="TuG1812G0200003578.01.T01.cds401134"/>
    <property type="gene ID" value="TuG1812G0200003578.01"/>
</dbReference>
<dbReference type="AlphaFoldDB" id="A0A8R7TJ60"/>
<reference evidence="1" key="2">
    <citation type="submission" date="2018-03" db="EMBL/GenBank/DDBJ databases">
        <title>The Triticum urartu genome reveals the dynamic nature of wheat genome evolution.</title>
        <authorList>
            <person name="Ling H."/>
            <person name="Ma B."/>
            <person name="Shi X."/>
            <person name="Liu H."/>
            <person name="Dong L."/>
            <person name="Sun H."/>
            <person name="Cao Y."/>
            <person name="Gao Q."/>
            <person name="Zheng S."/>
            <person name="Li Y."/>
            <person name="Yu Y."/>
            <person name="Du H."/>
            <person name="Qi M."/>
            <person name="Li Y."/>
            <person name="Yu H."/>
            <person name="Cui Y."/>
            <person name="Wang N."/>
            <person name="Chen C."/>
            <person name="Wu H."/>
            <person name="Zhao Y."/>
            <person name="Zhang J."/>
            <person name="Li Y."/>
            <person name="Zhou W."/>
            <person name="Zhang B."/>
            <person name="Hu W."/>
            <person name="Eijk M."/>
            <person name="Tang J."/>
            <person name="Witsenboer H."/>
            <person name="Zhao S."/>
            <person name="Li Z."/>
            <person name="Zhang A."/>
            <person name="Wang D."/>
            <person name="Liang C."/>
        </authorList>
    </citation>
    <scope>NUCLEOTIDE SEQUENCE [LARGE SCALE GENOMIC DNA]</scope>
    <source>
        <strain evidence="1">cv. G1812</strain>
    </source>
</reference>
<reference evidence="1" key="3">
    <citation type="submission" date="2022-06" db="UniProtKB">
        <authorList>
            <consortium name="EnsemblPlants"/>
        </authorList>
    </citation>
    <scope>IDENTIFICATION</scope>
</reference>
<organism evidence="1 2">
    <name type="scientific">Triticum urartu</name>
    <name type="common">Red wild einkorn</name>
    <name type="synonym">Crithodium urartu</name>
    <dbReference type="NCBI Taxonomy" id="4572"/>
    <lineage>
        <taxon>Eukaryota</taxon>
        <taxon>Viridiplantae</taxon>
        <taxon>Streptophyta</taxon>
        <taxon>Embryophyta</taxon>
        <taxon>Tracheophyta</taxon>
        <taxon>Spermatophyta</taxon>
        <taxon>Magnoliopsida</taxon>
        <taxon>Liliopsida</taxon>
        <taxon>Poales</taxon>
        <taxon>Poaceae</taxon>
        <taxon>BOP clade</taxon>
        <taxon>Pooideae</taxon>
        <taxon>Triticodae</taxon>
        <taxon>Triticeae</taxon>
        <taxon>Triticinae</taxon>
        <taxon>Triticum</taxon>
    </lineage>
</organism>
<evidence type="ECO:0000313" key="2">
    <source>
        <dbReference type="Proteomes" id="UP000015106"/>
    </source>
</evidence>
<accession>A0A8R7TJ60</accession>
<dbReference type="Proteomes" id="UP000015106">
    <property type="component" value="Chromosome 2"/>
</dbReference>
<reference evidence="2" key="1">
    <citation type="journal article" date="2013" name="Nature">
        <title>Draft genome of the wheat A-genome progenitor Triticum urartu.</title>
        <authorList>
            <person name="Ling H.Q."/>
            <person name="Zhao S."/>
            <person name="Liu D."/>
            <person name="Wang J."/>
            <person name="Sun H."/>
            <person name="Zhang C."/>
            <person name="Fan H."/>
            <person name="Li D."/>
            <person name="Dong L."/>
            <person name="Tao Y."/>
            <person name="Gao C."/>
            <person name="Wu H."/>
            <person name="Li Y."/>
            <person name="Cui Y."/>
            <person name="Guo X."/>
            <person name="Zheng S."/>
            <person name="Wang B."/>
            <person name="Yu K."/>
            <person name="Liang Q."/>
            <person name="Yang W."/>
            <person name="Lou X."/>
            <person name="Chen J."/>
            <person name="Feng M."/>
            <person name="Jian J."/>
            <person name="Zhang X."/>
            <person name="Luo G."/>
            <person name="Jiang Y."/>
            <person name="Liu J."/>
            <person name="Wang Z."/>
            <person name="Sha Y."/>
            <person name="Zhang B."/>
            <person name="Wu H."/>
            <person name="Tang D."/>
            <person name="Shen Q."/>
            <person name="Xue P."/>
            <person name="Zou S."/>
            <person name="Wang X."/>
            <person name="Liu X."/>
            <person name="Wang F."/>
            <person name="Yang Y."/>
            <person name="An X."/>
            <person name="Dong Z."/>
            <person name="Zhang K."/>
            <person name="Zhang X."/>
            <person name="Luo M.C."/>
            <person name="Dvorak J."/>
            <person name="Tong Y."/>
            <person name="Wang J."/>
            <person name="Yang H."/>
            <person name="Li Z."/>
            <person name="Wang D."/>
            <person name="Zhang A."/>
            <person name="Wang J."/>
        </authorList>
    </citation>
    <scope>NUCLEOTIDE SEQUENCE</scope>
    <source>
        <strain evidence="2">cv. G1812</strain>
    </source>
</reference>
<proteinExistence type="predicted"/>